<dbReference type="Pfam" id="PF04082">
    <property type="entry name" value="Fungal_trans"/>
    <property type="match status" value="1"/>
</dbReference>
<dbReference type="FunFam" id="1.20.1250.20:FF:000011">
    <property type="entry name" value="MFS multidrug transporter, putative"/>
    <property type="match status" value="1"/>
</dbReference>
<evidence type="ECO:0000256" key="5">
    <source>
        <dbReference type="ARBA" id="ARBA00023242"/>
    </source>
</evidence>
<reference evidence="9" key="1">
    <citation type="journal article" date="2015" name="Genome Announc.">
        <title>Draft genome sequence of Talaromyces cellulolyticus strain Y-94, a source of lignocellulosic biomass-degrading enzymes.</title>
        <authorList>
            <person name="Fujii T."/>
            <person name="Koike H."/>
            <person name="Sawayama S."/>
            <person name="Yano S."/>
            <person name="Inoue H."/>
        </authorList>
    </citation>
    <scope>NUCLEOTIDE SEQUENCE [LARGE SCALE GENOMIC DNA]</scope>
    <source>
        <strain evidence="9">Y-94</strain>
    </source>
</reference>
<dbReference type="PANTHER" id="PTHR23502">
    <property type="entry name" value="MAJOR FACILITATOR SUPERFAMILY"/>
    <property type="match status" value="1"/>
</dbReference>
<dbReference type="Pfam" id="PF07859">
    <property type="entry name" value="Abhydrolase_3"/>
    <property type="match status" value="1"/>
</dbReference>
<dbReference type="EMBL" id="DF933840">
    <property type="protein sequence ID" value="GAM42622.1"/>
    <property type="molecule type" value="Genomic_DNA"/>
</dbReference>
<feature type="transmembrane region" description="Helical" evidence="6">
    <location>
        <begin position="1563"/>
        <end position="1584"/>
    </location>
</feature>
<feature type="transmembrane region" description="Helical" evidence="6">
    <location>
        <begin position="1458"/>
        <end position="1482"/>
    </location>
</feature>
<feature type="transmembrane region" description="Helical" evidence="6">
    <location>
        <begin position="1281"/>
        <end position="1306"/>
    </location>
</feature>
<feature type="transmembrane region" description="Helical" evidence="6">
    <location>
        <begin position="1313"/>
        <end position="1336"/>
    </location>
</feature>
<dbReference type="InterPro" id="IPR013094">
    <property type="entry name" value="AB_hydrolase_3"/>
</dbReference>
<accession>A0A478EB92</accession>
<feature type="transmembrane region" description="Helical" evidence="6">
    <location>
        <begin position="1503"/>
        <end position="1522"/>
    </location>
</feature>
<dbReference type="PROSITE" id="PS50850">
    <property type="entry name" value="MFS"/>
    <property type="match status" value="1"/>
</dbReference>
<dbReference type="Proteomes" id="UP000053095">
    <property type="component" value="Unassembled WGS sequence"/>
</dbReference>
<evidence type="ECO:0000256" key="2">
    <source>
        <dbReference type="ARBA" id="ARBA00022692"/>
    </source>
</evidence>
<keyword evidence="9" id="KW-1185">Reference proteome</keyword>
<name>A0A478EB92_TALPI</name>
<dbReference type="GO" id="GO:0016020">
    <property type="term" value="C:membrane"/>
    <property type="evidence" value="ECO:0007669"/>
    <property type="project" value="UniProtKB-SubCell"/>
</dbReference>
<dbReference type="CDD" id="cd17323">
    <property type="entry name" value="MFS_Tpo1_MDR_like"/>
    <property type="match status" value="1"/>
</dbReference>
<dbReference type="InterPro" id="IPR002925">
    <property type="entry name" value="Dienelactn_hydro"/>
</dbReference>
<feature type="transmembrane region" description="Helical" evidence="6">
    <location>
        <begin position="1414"/>
        <end position="1438"/>
    </location>
</feature>
<organism evidence="8 9">
    <name type="scientific">Talaromyces pinophilus</name>
    <name type="common">Penicillium pinophilum</name>
    <dbReference type="NCBI Taxonomy" id="128442"/>
    <lineage>
        <taxon>Eukaryota</taxon>
        <taxon>Fungi</taxon>
        <taxon>Dikarya</taxon>
        <taxon>Ascomycota</taxon>
        <taxon>Pezizomycotina</taxon>
        <taxon>Eurotiomycetes</taxon>
        <taxon>Eurotiomycetidae</taxon>
        <taxon>Eurotiales</taxon>
        <taxon>Trichocomaceae</taxon>
        <taxon>Talaromyces</taxon>
        <taxon>Talaromyces sect. Talaromyces</taxon>
    </lineage>
</organism>
<protein>
    <recommendedName>
        <fullName evidence="7">Major facilitator superfamily (MFS) profile domain-containing protein</fullName>
    </recommendedName>
</protein>
<dbReference type="SUPFAM" id="SSF103473">
    <property type="entry name" value="MFS general substrate transporter"/>
    <property type="match status" value="1"/>
</dbReference>
<keyword evidence="2 6" id="KW-0812">Transmembrane</keyword>
<evidence type="ECO:0000256" key="3">
    <source>
        <dbReference type="ARBA" id="ARBA00022989"/>
    </source>
</evidence>
<dbReference type="CDD" id="cd12148">
    <property type="entry name" value="fungal_TF_MHR"/>
    <property type="match status" value="1"/>
</dbReference>
<keyword evidence="3 6" id="KW-1133">Transmembrane helix</keyword>
<gene>
    <name evidence="8" type="ORF">TCE0_044f16768</name>
</gene>
<dbReference type="PANTHER" id="PTHR23502:SF33">
    <property type="entry name" value="MAJOR FACILITATOR SUPERFAMILY (MFS) PROFILE DOMAIN-CONTAINING PROTEIN-RELATED"/>
    <property type="match status" value="1"/>
</dbReference>
<proteinExistence type="predicted"/>
<feature type="transmembrane region" description="Helical" evidence="6">
    <location>
        <begin position="1224"/>
        <end position="1244"/>
    </location>
</feature>
<sequence length="1628" mass="180342">MVNYKETWLQLEAAFGGRVAPQGNAADIRQQFAGLFDGHFTGLSSALGRIVSDLMARPGAFRVYMHGGGYILGDLESEDILCRAFSEQTNSIPVSVDYRLAPEHKHPTQLQDSLAVFEWAYANALSLGGERNRIFSIGTSAAESLSGVIAISPVTVHLDNAPIEYHAIHKSYTEFSEGEPVLTRSTMARFFDDAGTAADNASSFMLLDKESLSRFPPVYISTTECDPLRHDGRALASALQNVGVDIREELYEGLPHCFWFFNSLPEWQSFIKNTVAAIQWILEEKAWTWLTDVFGHRFINSQLIVDQLAANGYFVVMPDLFNGDSVALEEADTIDFTRWINGGYSNNQRPHFPAAIDPIVEACILEMRTKYHVKKLGAIGYCFGSKYAVRFLKAAETRVDAAFIAHPSFIDSDELKGIAGPLAIAAAEKDEIFPYTKRRESEEILERVGTPYEITLYSGVEHGFAVRGAVDDRKVQFAKEGAFYQAVRWFGEYLGVTAEEEAKFSTVKKGATVLMDNAPEPPRTSHVAVWKPGDSKAPTIDSTPASKVTSVEARFISSSADRAFIERLRRELGEWLGSDIEKRLTILDRPTPRFFSCNRAPRSAAPLPSLQRARQLVNIALDAHILYQVVHIDRFERTFQLLFLLQEGNYSEEETRHLPLVYALLALGVIFEKQSDCPIDTADERLVEALGYFDTCRDLIDVEDPSLLTTLQALFYMTLFLLATSSLNSCYTSLVHVQTLVLRASLHPPNYKNEDIVDTELKARLFWSIRQLLVIVSTSTGLPSPVGAASFHIDLPAGLQETNPSRQSESVAHLLPNRRLLDVPGFLHFINLHNVLDRVIQKLYPPAAVGTARGSFSSHSVSLETVTEFENQLKHWSDNLPESCKHNQAVTRFERANYELLMTYCHVQMYLYRPFLHYLTGPQVNKPSGPSREDFQKYAFTCIEASRNIIYMGEDMNRNGLLYGAEWRIAHMLLTAALSLLYVPLSDRSSTLAAFVMTDLTIAKSLLSALGPYCVRAQRAHLVLTVCTLSGVLWSLRGIVSDESESTWNVGLQAAVTRPTGLRIHRGIKKEGHPDSLLHYSPTQLAQDGLPLCSSSHNELYPLTEMSHFDPREEGAHAPTRVAPEVEIQISSPLQSLAAILDKSDLNPETAFNDPTAYYFDARPSSIFQDIAFDDETFYQLFGDGAEAGWECQGDPENPSPFSSSVFAPAVGRTQQELGDTSPVLGSLAVTSYLFGYGTGPFVFSPLSEIYGRRIVLSAANVIFVLFQVACALAPNMPTLIAFRTLAGIGGSAGLTTGGGVVADLFTVEQRGLAMSVFTFGPLFGPVLGPICGGFIAERAGWRWVFWLLAISGGLLTLLVMIFNKETNPVVLIERKTEHLRKELQNPELKSCYKTANQDSKKSLFYSLLAPFRLLLSPVVFLISTYIATIYGCLYLLFTTVTHVFQNAYGWSTELSGLSYIGLGLGFLTGQAAFGLLGDRIIGHLKRRNNDGQQQHFEPEMRLAICILFAPFIPVSFFWYGWSAQLHAHWIIPIIGLFPFAIGAVGIFSSLQTYIVDSYTRHAASGIAAITVFRSFAGALLPLAGPPMYAALGYGWGNSLLGFLTLAMVPVPVGFYLFGGRLRRRFSV</sequence>
<evidence type="ECO:0000259" key="7">
    <source>
        <dbReference type="PROSITE" id="PS50850"/>
    </source>
</evidence>
<keyword evidence="5" id="KW-0539">Nucleus</keyword>
<dbReference type="Pfam" id="PF07690">
    <property type="entry name" value="MFS_1"/>
    <property type="match status" value="1"/>
</dbReference>
<dbReference type="GO" id="GO:0008270">
    <property type="term" value="F:zinc ion binding"/>
    <property type="evidence" value="ECO:0007669"/>
    <property type="project" value="InterPro"/>
</dbReference>
<dbReference type="InterPro" id="IPR036259">
    <property type="entry name" value="MFS_trans_sf"/>
</dbReference>
<feature type="domain" description="Major facilitator superfamily (MFS) profile" evidence="7">
    <location>
        <begin position="1150"/>
        <end position="1625"/>
    </location>
</feature>
<dbReference type="InterPro" id="IPR029058">
    <property type="entry name" value="AB_hydrolase_fold"/>
</dbReference>
<comment type="subcellular location">
    <subcellularLocation>
        <location evidence="1">Membrane</location>
        <topology evidence="1">Multi-pass membrane protein</topology>
    </subcellularLocation>
</comment>
<dbReference type="Gene3D" id="3.40.50.1820">
    <property type="entry name" value="alpha/beta hydrolase"/>
    <property type="match status" value="2"/>
</dbReference>
<feature type="transmembrane region" description="Helical" evidence="6">
    <location>
        <begin position="1528"/>
        <end position="1551"/>
    </location>
</feature>
<dbReference type="GO" id="GO:0022857">
    <property type="term" value="F:transmembrane transporter activity"/>
    <property type="evidence" value="ECO:0007669"/>
    <property type="project" value="InterPro"/>
</dbReference>
<dbReference type="GO" id="GO:0016787">
    <property type="term" value="F:hydrolase activity"/>
    <property type="evidence" value="ECO:0007669"/>
    <property type="project" value="InterPro"/>
</dbReference>
<dbReference type="InterPro" id="IPR011701">
    <property type="entry name" value="MFS"/>
</dbReference>
<dbReference type="SUPFAM" id="SSF53474">
    <property type="entry name" value="alpha/beta-Hydrolases"/>
    <property type="match status" value="2"/>
</dbReference>
<dbReference type="InterPro" id="IPR020846">
    <property type="entry name" value="MFS_dom"/>
</dbReference>
<evidence type="ECO:0000256" key="6">
    <source>
        <dbReference type="SAM" id="Phobius"/>
    </source>
</evidence>
<evidence type="ECO:0000256" key="1">
    <source>
        <dbReference type="ARBA" id="ARBA00004141"/>
    </source>
</evidence>
<feature type="transmembrane region" description="Helical" evidence="6">
    <location>
        <begin position="1256"/>
        <end position="1275"/>
    </location>
</feature>
<feature type="transmembrane region" description="Helical" evidence="6">
    <location>
        <begin position="1596"/>
        <end position="1618"/>
    </location>
</feature>
<evidence type="ECO:0000256" key="4">
    <source>
        <dbReference type="ARBA" id="ARBA00023136"/>
    </source>
</evidence>
<feature type="transmembrane region" description="Helical" evidence="6">
    <location>
        <begin position="1342"/>
        <end position="1363"/>
    </location>
</feature>
<evidence type="ECO:0000313" key="9">
    <source>
        <dbReference type="Proteomes" id="UP000053095"/>
    </source>
</evidence>
<evidence type="ECO:0000313" key="8">
    <source>
        <dbReference type="EMBL" id="GAM42622.1"/>
    </source>
</evidence>
<keyword evidence="4 6" id="KW-0472">Membrane</keyword>
<dbReference type="GO" id="GO:0006351">
    <property type="term" value="P:DNA-templated transcription"/>
    <property type="evidence" value="ECO:0007669"/>
    <property type="project" value="InterPro"/>
</dbReference>
<dbReference type="InterPro" id="IPR007219">
    <property type="entry name" value="XnlR_reg_dom"/>
</dbReference>
<dbReference type="GO" id="GO:0003677">
    <property type="term" value="F:DNA binding"/>
    <property type="evidence" value="ECO:0007669"/>
    <property type="project" value="InterPro"/>
</dbReference>
<dbReference type="Pfam" id="PF01738">
    <property type="entry name" value="DLH"/>
    <property type="match status" value="1"/>
</dbReference>
<dbReference type="Gene3D" id="1.20.1250.20">
    <property type="entry name" value="MFS general substrate transporter like domains"/>
    <property type="match status" value="1"/>
</dbReference>